<gene>
    <name evidence="4" type="ORF">PACLA_8A057399</name>
</gene>
<feature type="domain" description="Mutator-like transposase" evidence="3">
    <location>
        <begin position="79"/>
        <end position="457"/>
    </location>
</feature>
<feature type="region of interest" description="Disordered" evidence="2">
    <location>
        <begin position="592"/>
        <end position="631"/>
    </location>
</feature>
<evidence type="ECO:0000313" key="5">
    <source>
        <dbReference type="Proteomes" id="UP001152795"/>
    </source>
</evidence>
<dbReference type="AlphaFoldDB" id="A0A6S7HFJ1"/>
<evidence type="ECO:0000313" key="4">
    <source>
        <dbReference type="EMBL" id="CAB4003049.1"/>
    </source>
</evidence>
<dbReference type="OrthoDB" id="5972331at2759"/>
<sequence length="654" mass="73262">MARDDKRKFRSTKRKKKRGFFGKRPQEISTSVNNIDSTTHLNPESSAAVTAISTSVLPSERETRQVGLGPVPSVDVASGYKIQDAELLSKCISDAAVCSSCCKPSSKLQLFQRNKEREGLSESLFLKCSSCKIETPLSTSKRLGGKGGGAHDVNRRSVLASLGQSGLTNFCATMNLPPPVTKKAYNEHLIQIEKAAIGNAEQQMQDAARRLREKVAREQPNDIVDDVASVAVTVDGTWQKRGHSSKIGVIFVISVDTGEILDYVVKSLFCHECKAHNDDDKDSDKYKEWKQAHETRCQINHHGSSEEMEATAAVEIFSRSISSRKLKYTTFVGDGDSSSFGRVKEALEKKFGVDYVIVKEECVGHVQKRLGTALIKYKSDMKGKKLSDGKTVGGKNRLTDKVIDRMQNFYGKAIRENKGDLEGMQRSIRAIQNHMIKNNASLDQQHQYCLKSGDTWCKYWKDKTEDTSTYNEDNRFPDLFMKELEPIFSRLSKGDLLNRCLKGMTQNQNEAANGMLWSRCPKTKFCGARRVRIAACETVTLFNTGAASKADVMELCGLTPGINTMRALRQQDCTRIKNAAKKVTLKYRDQRRKLRAQRKSKADKTAYQPGGFSLNAQPDIPVEKPKKRKRTAKVQIKFVMPTMEVIGHTKKRRT</sequence>
<dbReference type="PANTHER" id="PTHR33309">
    <property type="entry name" value="KERATIN, ULTRA HIGH-SULFUR MATRIX PROTEIN-LIKE"/>
    <property type="match status" value="1"/>
</dbReference>
<dbReference type="EMBL" id="CACRXK020004523">
    <property type="protein sequence ID" value="CAB4003049.1"/>
    <property type="molecule type" value="Genomic_DNA"/>
</dbReference>
<reference evidence="4" key="1">
    <citation type="submission" date="2020-04" db="EMBL/GenBank/DDBJ databases">
        <authorList>
            <person name="Alioto T."/>
            <person name="Alioto T."/>
            <person name="Gomez Garrido J."/>
        </authorList>
    </citation>
    <scope>NUCLEOTIDE SEQUENCE</scope>
    <source>
        <strain evidence="4">A484AB</strain>
    </source>
</reference>
<name>A0A6S7HFJ1_PARCT</name>
<feature type="coiled-coil region" evidence="1">
    <location>
        <begin position="190"/>
        <end position="217"/>
    </location>
</feature>
<protein>
    <recommendedName>
        <fullName evidence="3">Mutator-like transposase domain-containing protein</fullName>
    </recommendedName>
</protein>
<accession>A0A6S7HFJ1</accession>
<proteinExistence type="predicted"/>
<evidence type="ECO:0000256" key="1">
    <source>
        <dbReference type="SAM" id="Coils"/>
    </source>
</evidence>
<evidence type="ECO:0000259" key="3">
    <source>
        <dbReference type="Pfam" id="PF20700"/>
    </source>
</evidence>
<dbReference type="PANTHER" id="PTHR33309:SF3">
    <property type="entry name" value="CCHC-TYPE DOMAIN-CONTAINING PROTEIN"/>
    <property type="match status" value="1"/>
</dbReference>
<dbReference type="InterPro" id="IPR049012">
    <property type="entry name" value="Mutator_transp_dom"/>
</dbReference>
<comment type="caution">
    <text evidence="4">The sequence shown here is derived from an EMBL/GenBank/DDBJ whole genome shotgun (WGS) entry which is preliminary data.</text>
</comment>
<feature type="compositionally biased region" description="Basic residues" evidence="2">
    <location>
        <begin position="8"/>
        <end position="21"/>
    </location>
</feature>
<organism evidence="4 5">
    <name type="scientific">Paramuricea clavata</name>
    <name type="common">Red gorgonian</name>
    <name type="synonym">Violescent sea-whip</name>
    <dbReference type="NCBI Taxonomy" id="317549"/>
    <lineage>
        <taxon>Eukaryota</taxon>
        <taxon>Metazoa</taxon>
        <taxon>Cnidaria</taxon>
        <taxon>Anthozoa</taxon>
        <taxon>Octocorallia</taxon>
        <taxon>Malacalcyonacea</taxon>
        <taxon>Plexauridae</taxon>
        <taxon>Paramuricea</taxon>
    </lineage>
</organism>
<keyword evidence="1" id="KW-0175">Coiled coil</keyword>
<keyword evidence="5" id="KW-1185">Reference proteome</keyword>
<evidence type="ECO:0000256" key="2">
    <source>
        <dbReference type="SAM" id="MobiDB-lite"/>
    </source>
</evidence>
<feature type="compositionally biased region" description="Basic residues" evidence="2">
    <location>
        <begin position="592"/>
        <end position="601"/>
    </location>
</feature>
<feature type="region of interest" description="Disordered" evidence="2">
    <location>
        <begin position="1"/>
        <end position="24"/>
    </location>
</feature>
<dbReference type="Pfam" id="PF20700">
    <property type="entry name" value="Mutator"/>
    <property type="match status" value="1"/>
</dbReference>
<dbReference type="Proteomes" id="UP001152795">
    <property type="component" value="Unassembled WGS sequence"/>
</dbReference>